<sequence length="416" mass="47858">MVTKSIIAVIIFINFGELNFTKANDSFKVAYEWTHINFTWESLPRHSKTLKERTFKYIPDNVVPGGIKIYGNRIFVTLPKLREGVPVSLAYFWRNDSTKTNIPFIPYPTWEDNNKESCWNFQNVQSIEIDTKGLMWVLDGNRMKGHNNCSCKLYLLDLKNNGKKNHSYTFPDNICSKVGGFLNDIVIDETDGGYAYITEFSLTDPGLIVYSREKNRSWKLRDSTMFLNVDAPIYKIDGKNVPHIGNIDGIALSPKQSNSNDKVLFYTTLTGYNLYSISTKFLKNETLCNSNLWRKYIHYEGKKQGATDGMIIDEIGDLYYTLTSLNAIGKWNTNTVFNTSKIIYQNNKSMIWPDTFSFDNKNGDLYVISNHISSYLGDDVHLDPVDTKFKIWKHHTGRKSYICKGNNAKYNYLCNG</sequence>
<dbReference type="InterPro" id="IPR017996">
    <property type="entry name" value="MRJP/yellow-related"/>
</dbReference>
<dbReference type="PANTHER" id="PTHR10009">
    <property type="entry name" value="PROTEIN YELLOW-RELATED"/>
    <property type="match status" value="1"/>
</dbReference>
<name>A0A9P0GD38_9CUCU</name>
<dbReference type="PANTHER" id="PTHR10009:SF18">
    <property type="entry name" value="PROTEIN YELLOW-LIKE PROTEIN"/>
    <property type="match status" value="1"/>
</dbReference>
<proteinExistence type="inferred from homology"/>
<accession>A0A9P0GD38</accession>
<evidence type="ECO:0000256" key="4">
    <source>
        <dbReference type="ARBA" id="ARBA00022729"/>
    </source>
</evidence>
<dbReference type="Pfam" id="PF03022">
    <property type="entry name" value="MRJP"/>
    <property type="match status" value="1"/>
</dbReference>
<dbReference type="EMBL" id="OV651831">
    <property type="protein sequence ID" value="CAH1105425.1"/>
    <property type="molecule type" value="Genomic_DNA"/>
</dbReference>
<keyword evidence="3" id="KW-0964">Secreted</keyword>
<dbReference type="Proteomes" id="UP001153636">
    <property type="component" value="Chromosome 19"/>
</dbReference>
<keyword evidence="4" id="KW-0732">Signal</keyword>
<dbReference type="GO" id="GO:0005576">
    <property type="term" value="C:extracellular region"/>
    <property type="evidence" value="ECO:0007669"/>
    <property type="project" value="UniProtKB-SubCell"/>
</dbReference>
<dbReference type="InterPro" id="IPR011042">
    <property type="entry name" value="6-blade_b-propeller_TolB-like"/>
</dbReference>
<evidence type="ECO:0000256" key="1">
    <source>
        <dbReference type="ARBA" id="ARBA00004613"/>
    </source>
</evidence>
<evidence type="ECO:0000313" key="6">
    <source>
        <dbReference type="Proteomes" id="UP001153636"/>
    </source>
</evidence>
<evidence type="ECO:0000256" key="2">
    <source>
        <dbReference type="ARBA" id="ARBA00009127"/>
    </source>
</evidence>
<dbReference type="OrthoDB" id="9977471at2759"/>
<reference evidence="5" key="1">
    <citation type="submission" date="2022-01" db="EMBL/GenBank/DDBJ databases">
        <authorList>
            <person name="King R."/>
        </authorList>
    </citation>
    <scope>NUCLEOTIDE SEQUENCE</scope>
</reference>
<comment type="subcellular location">
    <subcellularLocation>
        <location evidence="1">Secreted</location>
    </subcellularLocation>
</comment>
<dbReference type="Gene3D" id="2.120.10.30">
    <property type="entry name" value="TolB, C-terminal domain"/>
    <property type="match status" value="1"/>
</dbReference>
<comment type="similarity">
    <text evidence="2">Belongs to the major royal jelly protein family.</text>
</comment>
<evidence type="ECO:0000256" key="3">
    <source>
        <dbReference type="ARBA" id="ARBA00022525"/>
    </source>
</evidence>
<gene>
    <name evidence="5" type="ORF">PSYICH_LOCUS6306</name>
</gene>
<protein>
    <submittedName>
        <fullName evidence="5">Uncharacterized protein</fullName>
    </submittedName>
</protein>
<organism evidence="5 6">
    <name type="scientific">Psylliodes chrysocephalus</name>
    <dbReference type="NCBI Taxonomy" id="3402493"/>
    <lineage>
        <taxon>Eukaryota</taxon>
        <taxon>Metazoa</taxon>
        <taxon>Ecdysozoa</taxon>
        <taxon>Arthropoda</taxon>
        <taxon>Hexapoda</taxon>
        <taxon>Insecta</taxon>
        <taxon>Pterygota</taxon>
        <taxon>Neoptera</taxon>
        <taxon>Endopterygota</taxon>
        <taxon>Coleoptera</taxon>
        <taxon>Polyphaga</taxon>
        <taxon>Cucujiformia</taxon>
        <taxon>Chrysomeloidea</taxon>
        <taxon>Chrysomelidae</taxon>
        <taxon>Galerucinae</taxon>
        <taxon>Alticini</taxon>
        <taxon>Psylliodes</taxon>
    </lineage>
</organism>
<evidence type="ECO:0000313" key="5">
    <source>
        <dbReference type="EMBL" id="CAH1105425.1"/>
    </source>
</evidence>
<dbReference type="SUPFAM" id="SSF63829">
    <property type="entry name" value="Calcium-dependent phosphotriesterase"/>
    <property type="match status" value="1"/>
</dbReference>
<keyword evidence="6" id="KW-1185">Reference proteome</keyword>
<dbReference type="AlphaFoldDB" id="A0A9P0GD38"/>